<dbReference type="PANTHER" id="PTHR33418">
    <property type="entry name" value="HELICASE-ASSOCIATED"/>
    <property type="match status" value="1"/>
</dbReference>
<evidence type="ECO:0000259" key="2">
    <source>
        <dbReference type="Pfam" id="PF03457"/>
    </source>
</evidence>
<gene>
    <name evidence="3" type="ORF">ACT17_06410</name>
</gene>
<evidence type="ECO:0000256" key="1">
    <source>
        <dbReference type="SAM" id="MobiDB-lite"/>
    </source>
</evidence>
<feature type="compositionally biased region" description="Basic and acidic residues" evidence="1">
    <location>
        <begin position="1"/>
        <end position="10"/>
    </location>
</feature>
<dbReference type="InterPro" id="IPR005114">
    <property type="entry name" value="Helicase_assoc"/>
</dbReference>
<dbReference type="EMBL" id="LFOD01000003">
    <property type="protein sequence ID" value="KMV19664.1"/>
    <property type="molecule type" value="Genomic_DNA"/>
</dbReference>
<evidence type="ECO:0000313" key="3">
    <source>
        <dbReference type="EMBL" id="KMV19664.1"/>
    </source>
</evidence>
<dbReference type="Gene3D" id="6.10.140.530">
    <property type="match status" value="5"/>
</dbReference>
<reference evidence="3 4" key="1">
    <citation type="submission" date="2015-06" db="EMBL/GenBank/DDBJ databases">
        <title>Genome sequence of Mycobacterium conceptionense strain MLE.</title>
        <authorList>
            <person name="Greninger A.L."/>
            <person name="Cunningham G."/>
            <person name="Chiu C.Y."/>
            <person name="Miller S."/>
        </authorList>
    </citation>
    <scope>NUCLEOTIDE SEQUENCE [LARGE SCALE GENOMIC DNA]</scope>
    <source>
        <strain evidence="3 4">MLE</strain>
    </source>
</reference>
<dbReference type="AlphaFoldDB" id="A0A0J8X2K3"/>
<dbReference type="PATRIC" id="fig|451644.5.peg.1314"/>
<organism evidence="3 4">
    <name type="scientific">Mycolicibacterium conceptionense</name>
    <dbReference type="NCBI Taxonomy" id="451644"/>
    <lineage>
        <taxon>Bacteria</taxon>
        <taxon>Bacillati</taxon>
        <taxon>Actinomycetota</taxon>
        <taxon>Actinomycetes</taxon>
        <taxon>Mycobacteriales</taxon>
        <taxon>Mycobacteriaceae</taxon>
        <taxon>Mycolicibacterium</taxon>
    </lineage>
</organism>
<feature type="domain" description="Helicase-associated" evidence="2">
    <location>
        <begin position="313"/>
        <end position="373"/>
    </location>
</feature>
<feature type="region of interest" description="Disordered" evidence="1">
    <location>
        <begin position="1"/>
        <end position="22"/>
    </location>
</feature>
<evidence type="ECO:0000313" key="4">
    <source>
        <dbReference type="Proteomes" id="UP000037594"/>
    </source>
</evidence>
<name>A0A0J8X2K3_9MYCO</name>
<feature type="domain" description="Helicase-associated" evidence="2">
    <location>
        <begin position="240"/>
        <end position="303"/>
    </location>
</feature>
<feature type="domain" description="Helicase-associated" evidence="2">
    <location>
        <begin position="101"/>
        <end position="161"/>
    </location>
</feature>
<accession>A0A0J8X2K3</accession>
<dbReference type="PANTHER" id="PTHR33418:SF1">
    <property type="entry name" value="HELICASE-ASSOCIATED DOMAIN-CONTAINING PROTEIN"/>
    <property type="match status" value="1"/>
</dbReference>
<dbReference type="Pfam" id="PF03457">
    <property type="entry name" value="HA"/>
    <property type="match status" value="6"/>
</dbReference>
<comment type="caution">
    <text evidence="3">The sequence shown here is derived from an EMBL/GenBank/DDBJ whole genome shotgun (WGS) entry which is preliminary data.</text>
</comment>
<dbReference type="Proteomes" id="UP000037594">
    <property type="component" value="Unassembled WGS sequence"/>
</dbReference>
<dbReference type="OrthoDB" id="9776021at2"/>
<proteinExistence type="predicted"/>
<sequence length="467" mass="52120">MVPRMERTRETTTGPQSHRKVGDAAWKRSYGRLLAYATTHGCSSLRSHHVDESGFGLGAWVYAQNRHYAAGTLSAERIELLESVPGWRWKNRRPKFRGGPTWETGLVHLRAHVERTGAAFVTPSHVTEDGFHLGNWVRYVRERYSRADLPPDAAAQLEALPGWFFSARESRFQATLHHLRRHAQATGGAAVERRMITADGFRLGARAEDLRAAYAKGLLPAEQVAALEQIEGWTWDGTRDRRWEENLERLSAYARCHGNSVASLTERYVTGDGVRLGTWVAQQRVARREGRLAPYREALLAAVPGWSWGINGDAWERGMRELVAYVNEHGDADVLSRYVTPDGYRLGKWVRRARFKYSKGLLAPDRVSALEAIAGWVWVADPGPRGGHTDWGFAMGRLRAFAAEHGHTRVPAGLRCSDGFDLGGWVSSAREQYRRGHMPVDHAAQLDALPGWTGATPAVEDAPPRAA</sequence>
<feature type="domain" description="Helicase-associated" evidence="2">
    <location>
        <begin position="169"/>
        <end position="230"/>
    </location>
</feature>
<feature type="domain" description="Helicase-associated" evidence="2">
    <location>
        <begin position="389"/>
        <end position="450"/>
    </location>
</feature>
<feature type="domain" description="Helicase-associated" evidence="2">
    <location>
        <begin position="23"/>
        <end position="84"/>
    </location>
</feature>
<protein>
    <recommendedName>
        <fullName evidence="2">Helicase-associated domain-containing protein</fullName>
    </recommendedName>
</protein>